<dbReference type="EMBL" id="MN739162">
    <property type="protein sequence ID" value="QHS91572.1"/>
    <property type="molecule type" value="Genomic_DNA"/>
</dbReference>
<dbReference type="AlphaFoldDB" id="A0A6C0BHU0"/>
<accession>A0A6C0BHU0</accession>
<organism evidence="2">
    <name type="scientific">viral metagenome</name>
    <dbReference type="NCBI Taxonomy" id="1070528"/>
    <lineage>
        <taxon>unclassified sequences</taxon>
        <taxon>metagenomes</taxon>
        <taxon>organismal metagenomes</taxon>
    </lineage>
</organism>
<feature type="region of interest" description="Disordered" evidence="1">
    <location>
        <begin position="15"/>
        <end position="76"/>
    </location>
</feature>
<evidence type="ECO:0000256" key="1">
    <source>
        <dbReference type="SAM" id="MobiDB-lite"/>
    </source>
</evidence>
<feature type="region of interest" description="Disordered" evidence="1">
    <location>
        <begin position="152"/>
        <end position="171"/>
    </location>
</feature>
<feature type="compositionally biased region" description="Low complexity" evidence="1">
    <location>
        <begin position="42"/>
        <end position="67"/>
    </location>
</feature>
<name>A0A6C0BHU0_9ZZZZ</name>
<evidence type="ECO:0000313" key="2">
    <source>
        <dbReference type="EMBL" id="QHS91572.1"/>
    </source>
</evidence>
<proteinExistence type="predicted"/>
<feature type="compositionally biased region" description="Basic residues" evidence="1">
    <location>
        <begin position="153"/>
        <end position="171"/>
    </location>
</feature>
<protein>
    <submittedName>
        <fullName evidence="2">Uncharacterized protein</fullName>
    </submittedName>
</protein>
<reference evidence="2" key="1">
    <citation type="journal article" date="2020" name="Nature">
        <title>Giant virus diversity and host interactions through global metagenomics.</title>
        <authorList>
            <person name="Schulz F."/>
            <person name="Roux S."/>
            <person name="Paez-Espino D."/>
            <person name="Jungbluth S."/>
            <person name="Walsh D.A."/>
            <person name="Denef V.J."/>
            <person name="McMahon K.D."/>
            <person name="Konstantinidis K.T."/>
            <person name="Eloe-Fadrosh E.A."/>
            <person name="Kyrpides N.C."/>
            <person name="Woyke T."/>
        </authorList>
    </citation>
    <scope>NUCLEOTIDE SEQUENCE</scope>
    <source>
        <strain evidence="2">GVMAG-M-3300013006-15</strain>
    </source>
</reference>
<sequence>MASLPSNITNISHIQNLNDNNNETNIFSNNGSNENENENNNENEYNNNSTITQDSYNENNNSNNENYPFGPLKNIPTKSRKMETMIYAKNRKTRKAQRGGSKIPGVSNVVRITGTTLKKIGNVGIYGLKKVGNGVHVITHVVNKSVTAVTGRNMKHRGKTAKKGPKGKAQH</sequence>
<feature type="compositionally biased region" description="Polar residues" evidence="1">
    <location>
        <begin position="15"/>
        <end position="27"/>
    </location>
</feature>